<comment type="caution">
    <text evidence="13">The sequence shown here is derived from an EMBL/GenBank/DDBJ whole genome shotgun (WGS) entry which is preliminary data.</text>
</comment>
<dbReference type="SMART" id="SM01381">
    <property type="entry name" value="7TM_GPCR_Srsx"/>
    <property type="match status" value="1"/>
</dbReference>
<evidence type="ECO:0000256" key="8">
    <source>
        <dbReference type="ARBA" id="ARBA00023224"/>
    </source>
</evidence>
<feature type="transmembrane region" description="Helical" evidence="11">
    <location>
        <begin position="211"/>
        <end position="235"/>
    </location>
</feature>
<dbReference type="InterPro" id="IPR017452">
    <property type="entry name" value="GPCR_Rhodpsn_7TM"/>
</dbReference>
<feature type="transmembrane region" description="Helical" evidence="11">
    <location>
        <begin position="344"/>
        <end position="367"/>
    </location>
</feature>
<comment type="subcellular location">
    <subcellularLocation>
        <location evidence="1">Cell membrane</location>
        <topology evidence="1">Multi-pass membrane protein</topology>
    </subcellularLocation>
</comment>
<dbReference type="GO" id="GO:0005886">
    <property type="term" value="C:plasma membrane"/>
    <property type="evidence" value="ECO:0007669"/>
    <property type="project" value="UniProtKB-SubCell"/>
</dbReference>
<dbReference type="OrthoDB" id="5959645at2759"/>
<evidence type="ECO:0000313" key="13">
    <source>
        <dbReference type="EMBL" id="CAG5867030.1"/>
    </source>
</evidence>
<protein>
    <submittedName>
        <fullName evidence="13">(Atlantic silverside) hypothetical protein</fullName>
    </submittedName>
</protein>
<dbReference type="PANTHER" id="PTHR24249:SF415">
    <property type="entry name" value="TRACE AMINE-ASSOCIATED RECEPTOR 1"/>
    <property type="match status" value="1"/>
</dbReference>
<dbReference type="PROSITE" id="PS00237">
    <property type="entry name" value="G_PROTEIN_RECEP_F1_1"/>
    <property type="match status" value="1"/>
</dbReference>
<keyword evidence="6 11" id="KW-0472">Membrane</keyword>
<evidence type="ECO:0000256" key="11">
    <source>
        <dbReference type="SAM" id="Phobius"/>
    </source>
</evidence>
<keyword evidence="3 9" id="KW-0812">Transmembrane</keyword>
<evidence type="ECO:0000256" key="7">
    <source>
        <dbReference type="ARBA" id="ARBA00023170"/>
    </source>
</evidence>
<evidence type="ECO:0000313" key="14">
    <source>
        <dbReference type="EMBL" id="CAG5867031.1"/>
    </source>
</evidence>
<evidence type="ECO:0000256" key="4">
    <source>
        <dbReference type="ARBA" id="ARBA00022989"/>
    </source>
</evidence>
<dbReference type="InterPro" id="IPR050569">
    <property type="entry name" value="TAAR"/>
</dbReference>
<proteinExistence type="inferred from homology"/>
<dbReference type="GO" id="GO:0001594">
    <property type="term" value="F:trace-amine receptor activity"/>
    <property type="evidence" value="ECO:0007669"/>
    <property type="project" value="TreeGrafter"/>
</dbReference>
<accession>A0A8S4AJ13</accession>
<dbReference type="Pfam" id="PF00001">
    <property type="entry name" value="7tm_1"/>
    <property type="match status" value="1"/>
</dbReference>
<organism evidence="13 15">
    <name type="scientific">Menidia menidia</name>
    <name type="common">Atlantic silverside</name>
    <dbReference type="NCBI Taxonomy" id="238744"/>
    <lineage>
        <taxon>Eukaryota</taxon>
        <taxon>Metazoa</taxon>
        <taxon>Chordata</taxon>
        <taxon>Craniata</taxon>
        <taxon>Vertebrata</taxon>
        <taxon>Euteleostomi</taxon>
        <taxon>Actinopterygii</taxon>
        <taxon>Neopterygii</taxon>
        <taxon>Teleostei</taxon>
        <taxon>Neoteleostei</taxon>
        <taxon>Acanthomorphata</taxon>
        <taxon>Ovalentaria</taxon>
        <taxon>Atherinomorphae</taxon>
        <taxon>Atheriniformes</taxon>
        <taxon>Atherinopsidae</taxon>
        <taxon>Menidiinae</taxon>
        <taxon>Menidia</taxon>
    </lineage>
</organism>
<evidence type="ECO:0000256" key="2">
    <source>
        <dbReference type="ARBA" id="ARBA00022475"/>
    </source>
</evidence>
<keyword evidence="8 9" id="KW-0807">Transducer</keyword>
<dbReference type="PRINTS" id="PR00237">
    <property type="entry name" value="GPCRRHODOPSN"/>
</dbReference>
<feature type="transmembrane region" description="Helical" evidence="11">
    <location>
        <begin position="309"/>
        <end position="332"/>
    </location>
</feature>
<dbReference type="AlphaFoldDB" id="A0A8S4AJ13"/>
<evidence type="ECO:0000256" key="3">
    <source>
        <dbReference type="ARBA" id="ARBA00022692"/>
    </source>
</evidence>
<evidence type="ECO:0000256" key="5">
    <source>
        <dbReference type="ARBA" id="ARBA00023040"/>
    </source>
</evidence>
<reference evidence="13" key="1">
    <citation type="submission" date="2021-05" db="EMBL/GenBank/DDBJ databases">
        <authorList>
            <person name="Tigano A."/>
        </authorList>
    </citation>
    <scope>NUCLEOTIDE SEQUENCE</scope>
</reference>
<feature type="region of interest" description="Disordered" evidence="10">
    <location>
        <begin position="402"/>
        <end position="421"/>
    </location>
</feature>
<dbReference type="PANTHER" id="PTHR24249">
    <property type="entry name" value="HISTAMINE RECEPTOR-RELATED G-PROTEIN COUPLED RECEPTOR"/>
    <property type="match status" value="1"/>
</dbReference>
<gene>
    <name evidence="13" type="ORF">MMEN_LOCUS3800</name>
    <name evidence="14" type="ORF">MMEN_LOCUS3802</name>
</gene>
<keyword evidence="15" id="KW-1185">Reference proteome</keyword>
<dbReference type="FunFam" id="1.20.1070.10:FF:000279">
    <property type="entry name" value="Trace amine-associated receptor 16f"/>
    <property type="match status" value="1"/>
</dbReference>
<dbReference type="CDD" id="cd15314">
    <property type="entry name" value="7tmA_TAAR1"/>
    <property type="match status" value="1"/>
</dbReference>
<keyword evidence="4 11" id="KW-1133">Transmembrane helix</keyword>
<dbReference type="InterPro" id="IPR000276">
    <property type="entry name" value="GPCR_Rhodpsn"/>
</dbReference>
<feature type="transmembrane region" description="Helical" evidence="11">
    <location>
        <begin position="132"/>
        <end position="153"/>
    </location>
</feature>
<dbReference type="EMBL" id="CAJRST010002991">
    <property type="protein sequence ID" value="CAG5867031.1"/>
    <property type="molecule type" value="Genomic_DNA"/>
</dbReference>
<feature type="transmembrane region" description="Helical" evidence="11">
    <location>
        <begin position="96"/>
        <end position="123"/>
    </location>
</feature>
<evidence type="ECO:0000313" key="15">
    <source>
        <dbReference type="Proteomes" id="UP000677803"/>
    </source>
</evidence>
<feature type="transmembrane region" description="Helical" evidence="11">
    <location>
        <begin position="255"/>
        <end position="276"/>
    </location>
</feature>
<keyword evidence="5 9" id="KW-0297">G-protein coupled receptor</keyword>
<dbReference type="Proteomes" id="UP000677803">
    <property type="component" value="Unassembled WGS sequence"/>
</dbReference>
<dbReference type="SUPFAM" id="SSF81321">
    <property type="entry name" value="Family A G protein-coupled receptor-like"/>
    <property type="match status" value="1"/>
</dbReference>
<dbReference type="PROSITE" id="PS50262">
    <property type="entry name" value="G_PROTEIN_RECEP_F1_2"/>
    <property type="match status" value="1"/>
</dbReference>
<evidence type="ECO:0000256" key="10">
    <source>
        <dbReference type="SAM" id="MobiDB-lite"/>
    </source>
</evidence>
<comment type="similarity">
    <text evidence="9">Belongs to the G-protein coupled receptor 1 family.</text>
</comment>
<name>A0A8S4AJ13_9TELE</name>
<evidence type="ECO:0000259" key="12">
    <source>
        <dbReference type="PROSITE" id="PS50262"/>
    </source>
</evidence>
<keyword evidence="2" id="KW-1003">Cell membrane</keyword>
<evidence type="ECO:0000256" key="9">
    <source>
        <dbReference type="RuleBase" id="RU000688"/>
    </source>
</evidence>
<keyword evidence="7 9" id="KW-0675">Receptor</keyword>
<dbReference type="Gene3D" id="1.20.1070.10">
    <property type="entry name" value="Rhodopsin 7-helix transmembrane proteins"/>
    <property type="match status" value="1"/>
</dbReference>
<dbReference type="EMBL" id="CAJRST010002980">
    <property type="protein sequence ID" value="CAG5867030.1"/>
    <property type="molecule type" value="Genomic_DNA"/>
</dbReference>
<feature type="domain" description="G-protein coupled receptors family 1 profile" evidence="12">
    <location>
        <begin position="112"/>
        <end position="360"/>
    </location>
</feature>
<evidence type="ECO:0000256" key="6">
    <source>
        <dbReference type="ARBA" id="ARBA00023136"/>
    </source>
</evidence>
<evidence type="ECO:0000256" key="1">
    <source>
        <dbReference type="ARBA" id="ARBA00004651"/>
    </source>
</evidence>
<sequence>MNIPVSSINNPTAREQYKRLREMDALELNPDSEGAPSNEKQELMMGIWIKIETVKISRMDTENTVNKSYILNAIHPCYELDNETYTFKQNPSVMCVLLYMFLGSLCVVTVCGNLLVIISIFYFRQLHTPTNYLILSLAIADLLVGVLVFPSSMVFTVSSCLFHEDLFCKVRDSFDVTLCTSSILNLCFISIDRYYAVCQPLTYRAKINAQVTVVMILVSWGVSVLIGIGITLAGFSQGTCEEMCSVDTIVANTMGPVFSFYFPAVIMLCIYFKIFLVAQQQAKSIQTTNCHNSLGATVSKMERKATKTLAIVMGVFLLCLTPYFICVVFLPLSNNPPPVPVIEALNWLTLSNSMLNPLIYAFFYSWFSSGVDSSIRKGNKQQQTEEYFLERAIDLLNTGQEVDNSDRMGSSRGPGPAPASQWQFVRHRPRAHQTTWPFESCFPAITPY</sequence>